<name>G7MDS4_MACMU</name>
<gene>
    <name evidence="1" type="ORF">EGK_01338</name>
</gene>
<reference evidence="1" key="1">
    <citation type="journal article" date="2011" name="Nat. Biotechnol.">
        <title>Genome sequencing and comparison of two nonhuman primate animal models, the cynomolgus and Chinese rhesus macaques.</title>
        <authorList>
            <person name="Yan G."/>
            <person name="Zhang G."/>
            <person name="Fang X."/>
            <person name="Zhang Y."/>
            <person name="Li C."/>
            <person name="Ling F."/>
            <person name="Cooper D.N."/>
            <person name="Li Q."/>
            <person name="Li Y."/>
            <person name="van Gool A.J."/>
            <person name="Du H."/>
            <person name="Chen J."/>
            <person name="Chen R."/>
            <person name="Zhang P."/>
            <person name="Huang Z."/>
            <person name="Thompson J.R."/>
            <person name="Meng Y."/>
            <person name="Bai Y."/>
            <person name="Wang J."/>
            <person name="Zhuo M."/>
            <person name="Wang T."/>
            <person name="Huang Y."/>
            <person name="Wei L."/>
            <person name="Li J."/>
            <person name="Wang Z."/>
            <person name="Hu H."/>
            <person name="Yang P."/>
            <person name="Le L."/>
            <person name="Stenson P.D."/>
            <person name="Li B."/>
            <person name="Liu X."/>
            <person name="Ball E.V."/>
            <person name="An N."/>
            <person name="Huang Q."/>
            <person name="Zhang Y."/>
            <person name="Fan W."/>
            <person name="Zhang X."/>
            <person name="Li Y."/>
            <person name="Wang W."/>
            <person name="Katze M.G."/>
            <person name="Su B."/>
            <person name="Nielsen R."/>
            <person name="Yang H."/>
            <person name="Wang J."/>
            <person name="Wang X."/>
            <person name="Wang J."/>
        </authorList>
    </citation>
    <scope>NUCLEOTIDE SEQUENCE [LARGE SCALE GENOMIC DNA]</scope>
    <source>
        <strain evidence="1">CR-5</strain>
    </source>
</reference>
<protein>
    <submittedName>
        <fullName evidence="1">Uncharacterized protein</fullName>
    </submittedName>
</protein>
<organism evidence="1">
    <name type="scientific">Macaca mulatta</name>
    <name type="common">Rhesus macaque</name>
    <dbReference type="NCBI Taxonomy" id="9544"/>
    <lineage>
        <taxon>Eukaryota</taxon>
        <taxon>Metazoa</taxon>
        <taxon>Chordata</taxon>
        <taxon>Craniata</taxon>
        <taxon>Vertebrata</taxon>
        <taxon>Euteleostomi</taxon>
        <taxon>Mammalia</taxon>
        <taxon>Eutheria</taxon>
        <taxon>Euarchontoglires</taxon>
        <taxon>Primates</taxon>
        <taxon>Haplorrhini</taxon>
        <taxon>Catarrhini</taxon>
        <taxon>Cercopithecidae</taxon>
        <taxon>Cercopithecinae</taxon>
        <taxon>Macaca</taxon>
    </lineage>
</organism>
<proteinExistence type="predicted"/>
<dbReference type="EMBL" id="CM001253">
    <property type="protein sequence ID" value="EHH15271.1"/>
    <property type="molecule type" value="Genomic_DNA"/>
</dbReference>
<sequence>MVPSLHGKMRNIEGKMDCDPKALAVRPGL</sequence>
<dbReference type="AlphaFoldDB" id="G7MDS4"/>
<evidence type="ECO:0000313" key="1">
    <source>
        <dbReference type="EMBL" id="EHH15271.1"/>
    </source>
</evidence>
<dbReference type="Proteomes" id="UP000013456">
    <property type="component" value="Chromosome 1"/>
</dbReference>
<accession>G7MDS4</accession>